<evidence type="ECO:0000313" key="2">
    <source>
        <dbReference type="Proteomes" id="UP000191686"/>
    </source>
</evidence>
<evidence type="ECO:0000313" key="1">
    <source>
        <dbReference type="EMBL" id="MCW3712098.1"/>
    </source>
</evidence>
<comment type="caution">
    <text evidence="1">The sequence shown here is derived from an EMBL/GenBank/DDBJ whole genome shotgun (WGS) entry which is preliminary data.</text>
</comment>
<accession>A0ABD4UCQ6</accession>
<proteinExistence type="predicted"/>
<reference evidence="1 2" key="1">
    <citation type="journal article" date="2017" name="Front. Microbiol.">
        <title>Genomics reveals a unique clone of Burkholderia cenocepacia harbouring an actively excising novel genomic island.</title>
        <authorList>
            <person name="Patil P."/>
            <person name="Mali S."/>
            <person name="Midha S."/>
            <person name="Gautam V."/>
            <person name="Dash L."/>
            <person name="Kumar S."/>
            <person name="Shastri J."/>
            <person name="Singhal L."/>
            <person name="Patil P.B."/>
        </authorList>
    </citation>
    <scope>NUCLEOTIDE SEQUENCE [LARGE SCALE GENOMIC DNA]</scope>
    <source>
        <strain evidence="1 2">BC-19</strain>
    </source>
</reference>
<evidence type="ECO:0008006" key="3">
    <source>
        <dbReference type="Google" id="ProtNLM"/>
    </source>
</evidence>
<dbReference type="RefSeq" id="WP_143263568.1">
    <property type="nucleotide sequence ID" value="NZ_JYMX02000008.1"/>
</dbReference>
<reference evidence="1 2" key="2">
    <citation type="journal article" date="2017" name="Front. Microbiol.">
        <title>Genomics Reveals a Unique Clone of Burkholderia cenocepacia Harboring an Actively Excising Novel Genomic Island.</title>
        <authorList>
            <person name="Patil P.P."/>
            <person name="Mali S."/>
            <person name="Midha S."/>
            <person name="Gautam V."/>
            <person name="Dash L."/>
            <person name="Kumar S."/>
            <person name="Shastri J."/>
            <person name="Singhal L."/>
            <person name="Patil P.B."/>
        </authorList>
    </citation>
    <scope>NUCLEOTIDE SEQUENCE [LARGE SCALE GENOMIC DNA]</scope>
    <source>
        <strain evidence="1 2">BC-19</strain>
    </source>
</reference>
<name>A0ABD4UCQ6_9BURK</name>
<protein>
    <recommendedName>
        <fullName evidence="3">Pentapeptide repeat-containing protein</fullName>
    </recommendedName>
</protein>
<gene>
    <name evidence="1" type="ORF">UE95_012450</name>
</gene>
<dbReference type="EMBL" id="JYMX02000008">
    <property type="protein sequence ID" value="MCW3712098.1"/>
    <property type="molecule type" value="Genomic_DNA"/>
</dbReference>
<organism evidence="1 2">
    <name type="scientific">Burkholderia cenocepacia</name>
    <dbReference type="NCBI Taxonomy" id="95486"/>
    <lineage>
        <taxon>Bacteria</taxon>
        <taxon>Pseudomonadati</taxon>
        <taxon>Pseudomonadota</taxon>
        <taxon>Betaproteobacteria</taxon>
        <taxon>Burkholderiales</taxon>
        <taxon>Burkholderiaceae</taxon>
        <taxon>Burkholderia</taxon>
        <taxon>Burkholderia cepacia complex</taxon>
    </lineage>
</organism>
<dbReference type="Proteomes" id="UP000191686">
    <property type="component" value="Unassembled WGS sequence"/>
</dbReference>
<dbReference type="AlphaFoldDB" id="A0ABD4UCQ6"/>
<sequence>MEIENWKKHIEDQKRFITLDFELANVRNFTINDDLTIDVHGDVRDIRRLVANEHLLYQFGRVEGDFDVHGLGLVTLERSPHYVGGNFNCSDNNIRAFTDGPKKVMGDFISKNNDGIRYLAGCPDYVGGNFECSNNYLTNLEGAPSYVGGNMIFDNTDLLSLDGFKHMEGSLFISCCFDMTNDTLAYYALTHNIKVAVCDDFEDFQKVCAYKKLRAKLGTKTTVGSRGKI</sequence>